<dbReference type="GO" id="GO:0006836">
    <property type="term" value="P:neurotransmitter transport"/>
    <property type="evidence" value="ECO:0007669"/>
    <property type="project" value="UniProtKB-KW"/>
</dbReference>
<evidence type="ECO:0000256" key="3">
    <source>
        <dbReference type="ARBA" id="ARBA00022483"/>
    </source>
</evidence>
<keyword evidence="9" id="KW-1185">Reference proteome</keyword>
<evidence type="ECO:0000256" key="4">
    <source>
        <dbReference type="ARBA" id="ARBA00022775"/>
    </source>
</evidence>
<keyword evidence="4" id="KW-0532">Neurotransmitter transport</keyword>
<dbReference type="Pfam" id="PF05835">
    <property type="entry name" value="Synaphin"/>
    <property type="match status" value="1"/>
</dbReference>
<comment type="subcellular location">
    <subcellularLocation>
        <location evidence="6">Synapse</location>
    </subcellularLocation>
</comment>
<proteinExistence type="inferred from homology"/>
<evidence type="ECO:0000256" key="1">
    <source>
        <dbReference type="ARBA" id="ARBA00005396"/>
    </source>
</evidence>
<organism evidence="8 9">
    <name type="scientific">Knipowitschia caucasica</name>
    <name type="common">Caucasian dwarf goby</name>
    <name type="synonym">Pomatoschistus caucasicus</name>
    <dbReference type="NCBI Taxonomy" id="637954"/>
    <lineage>
        <taxon>Eukaryota</taxon>
        <taxon>Metazoa</taxon>
        <taxon>Chordata</taxon>
        <taxon>Craniata</taxon>
        <taxon>Vertebrata</taxon>
        <taxon>Euteleostomi</taxon>
        <taxon>Actinopterygii</taxon>
        <taxon>Neopterygii</taxon>
        <taxon>Teleostei</taxon>
        <taxon>Neoteleostei</taxon>
        <taxon>Acanthomorphata</taxon>
        <taxon>Gobiaria</taxon>
        <taxon>Gobiiformes</taxon>
        <taxon>Gobioidei</taxon>
        <taxon>Gobiidae</taxon>
        <taxon>Gobiinae</taxon>
        <taxon>Knipowitschia</taxon>
    </lineage>
</organism>
<evidence type="ECO:0000256" key="7">
    <source>
        <dbReference type="SAM" id="MobiDB-lite"/>
    </source>
</evidence>
<feature type="region of interest" description="Disordered" evidence="7">
    <location>
        <begin position="29"/>
        <end position="57"/>
    </location>
</feature>
<keyword evidence="5" id="KW-0770">Synapse</keyword>
<feature type="compositionally biased region" description="Basic residues" evidence="7">
    <location>
        <begin position="29"/>
        <end position="46"/>
    </location>
</feature>
<dbReference type="AlphaFoldDB" id="A0AAV2MCU9"/>
<evidence type="ECO:0000313" key="8">
    <source>
        <dbReference type="EMBL" id="CAL1611045.1"/>
    </source>
</evidence>
<gene>
    <name evidence="8" type="ORF">KC01_LOCUS37533</name>
</gene>
<evidence type="ECO:0000256" key="6">
    <source>
        <dbReference type="ARBA" id="ARBA00034103"/>
    </source>
</evidence>
<evidence type="ECO:0000256" key="2">
    <source>
        <dbReference type="ARBA" id="ARBA00022448"/>
    </source>
</evidence>
<dbReference type="CDD" id="cd22809">
    <property type="entry name" value="Complexin_NTD_CPLX_III_IV"/>
    <property type="match status" value="1"/>
</dbReference>
<keyword evidence="3" id="KW-0268">Exocytosis</keyword>
<accession>A0AAV2MCU9</accession>
<dbReference type="GO" id="GO:0019905">
    <property type="term" value="F:syntaxin binding"/>
    <property type="evidence" value="ECO:0007669"/>
    <property type="project" value="InterPro"/>
</dbReference>
<protein>
    <recommendedName>
        <fullName evidence="10">Complexin-3-like</fullName>
    </recommendedName>
</protein>
<dbReference type="InterPro" id="IPR008849">
    <property type="entry name" value="Synaphin"/>
</dbReference>
<dbReference type="Proteomes" id="UP001497482">
    <property type="component" value="Chromosome 7"/>
</dbReference>
<evidence type="ECO:0008006" key="10">
    <source>
        <dbReference type="Google" id="ProtNLM"/>
    </source>
</evidence>
<sequence length="156" mass="17734">METVVKVKKSFRKPMRKLASCVLQQKKKSLCPGHRARSRGSRRRKDPVRATPPCPYQADLDKERKLREVKNAQKNAERAALRAHFRSKYKLSEDPQDSYHLRSLGGKVALPHKLSKIIYPQSQTKDEGFNLLSAFQGLSFGPDVIRASSADVCRVM</sequence>
<evidence type="ECO:0000256" key="5">
    <source>
        <dbReference type="ARBA" id="ARBA00023018"/>
    </source>
</evidence>
<reference evidence="8 9" key="1">
    <citation type="submission" date="2024-04" db="EMBL/GenBank/DDBJ databases">
        <authorList>
            <person name="Waldvogel A.-M."/>
            <person name="Schoenle A."/>
        </authorList>
    </citation>
    <scope>NUCLEOTIDE SEQUENCE [LARGE SCALE GENOMIC DNA]</scope>
</reference>
<comment type="similarity">
    <text evidence="1">Belongs to the complexin/synaphin family.</text>
</comment>
<name>A0AAV2MCU9_KNICA</name>
<dbReference type="EMBL" id="OZ035829">
    <property type="protein sequence ID" value="CAL1611045.1"/>
    <property type="molecule type" value="Genomic_DNA"/>
</dbReference>
<evidence type="ECO:0000313" key="9">
    <source>
        <dbReference type="Proteomes" id="UP001497482"/>
    </source>
</evidence>
<dbReference type="GO" id="GO:0006887">
    <property type="term" value="P:exocytosis"/>
    <property type="evidence" value="ECO:0007669"/>
    <property type="project" value="UniProtKB-KW"/>
</dbReference>
<dbReference type="GO" id="GO:0045202">
    <property type="term" value="C:synapse"/>
    <property type="evidence" value="ECO:0007669"/>
    <property type="project" value="UniProtKB-SubCell"/>
</dbReference>
<keyword evidence="2" id="KW-0813">Transport</keyword>